<dbReference type="InterPro" id="IPR036425">
    <property type="entry name" value="MoaB/Mog-like_dom_sf"/>
</dbReference>
<organism evidence="2 3">
    <name type="scientific">Seohaeicola nanhaiensis</name>
    <dbReference type="NCBI Taxonomy" id="1387282"/>
    <lineage>
        <taxon>Bacteria</taxon>
        <taxon>Pseudomonadati</taxon>
        <taxon>Pseudomonadota</taxon>
        <taxon>Alphaproteobacteria</taxon>
        <taxon>Rhodobacterales</taxon>
        <taxon>Roseobacteraceae</taxon>
        <taxon>Seohaeicola</taxon>
    </lineage>
</organism>
<evidence type="ECO:0000256" key="1">
    <source>
        <dbReference type="SAM" id="MobiDB-lite"/>
    </source>
</evidence>
<reference evidence="3" key="1">
    <citation type="journal article" date="2019" name="Int. J. Syst. Evol. Microbiol.">
        <title>The Global Catalogue of Microorganisms (GCM) 10K type strain sequencing project: providing services to taxonomists for standard genome sequencing and annotation.</title>
        <authorList>
            <consortium name="The Broad Institute Genomics Platform"/>
            <consortium name="The Broad Institute Genome Sequencing Center for Infectious Disease"/>
            <person name="Wu L."/>
            <person name="Ma J."/>
        </authorList>
    </citation>
    <scope>NUCLEOTIDE SEQUENCE [LARGE SCALE GENOMIC DNA]</scope>
    <source>
        <strain evidence="3">CGMCC 4.7283</strain>
    </source>
</reference>
<dbReference type="SUPFAM" id="SSF53218">
    <property type="entry name" value="Molybdenum cofactor biosynthesis proteins"/>
    <property type="match status" value="1"/>
</dbReference>
<keyword evidence="3" id="KW-1185">Reference proteome</keyword>
<accession>A0ABV9KF23</accession>
<feature type="region of interest" description="Disordered" evidence="1">
    <location>
        <begin position="317"/>
        <end position="336"/>
    </location>
</feature>
<proteinExistence type="predicted"/>
<dbReference type="Gene3D" id="3.40.980.10">
    <property type="entry name" value="MoaB/Mog-like domain"/>
    <property type="match status" value="1"/>
</dbReference>
<dbReference type="EMBL" id="JBHSGI010000005">
    <property type="protein sequence ID" value="MFC4668578.1"/>
    <property type="molecule type" value="Genomic_DNA"/>
</dbReference>
<gene>
    <name evidence="2" type="ORF">ACFO5X_08445</name>
</gene>
<dbReference type="Proteomes" id="UP001595973">
    <property type="component" value="Unassembled WGS sequence"/>
</dbReference>
<dbReference type="RefSeq" id="WP_380716884.1">
    <property type="nucleotide sequence ID" value="NZ_JBHSGI010000005.1"/>
</dbReference>
<sequence>MRFGPVPAAEAAGAVLAHSVRLERGRLRKGLVLSAADVDALVAAGINEVVVARLEPGDLGEDQAAGRIAAALVPDPGAVGLRVTEPFTGRVNLVAEGPGVAVLDVAAIEAMNHVHPMITLATVPAFQQMEAGGMVATIKIISYAVPGADVDRAAALVGGAIRLAAPVHRSAGLVVTDIPGGPDNTKGIAAIRGRVEALGMELAEVRTVPHETARLAEALGGIGGEIALILTGSATSDIDDVAPLAVRVAGGRVERFGMPVDPGNLLFLGQLGERPVIGLPGCARSPALNGADWVLSRVACGIEVRGEDIAGMGVGGLLKEIPTRPQPRSGRRRETE</sequence>
<protein>
    <submittedName>
        <fullName evidence="2">Molybdopterin-binding protein</fullName>
    </submittedName>
</protein>
<comment type="caution">
    <text evidence="2">The sequence shown here is derived from an EMBL/GenBank/DDBJ whole genome shotgun (WGS) entry which is preliminary data.</text>
</comment>
<dbReference type="CDD" id="cd03522">
    <property type="entry name" value="MoeA_like"/>
    <property type="match status" value="1"/>
</dbReference>
<name>A0ABV9KF23_9RHOB</name>
<evidence type="ECO:0000313" key="2">
    <source>
        <dbReference type="EMBL" id="MFC4668578.1"/>
    </source>
</evidence>
<evidence type="ECO:0000313" key="3">
    <source>
        <dbReference type="Proteomes" id="UP001595973"/>
    </source>
</evidence>